<feature type="transmembrane region" description="Helical" evidence="6">
    <location>
        <begin position="259"/>
        <end position="283"/>
    </location>
</feature>
<keyword evidence="10" id="KW-1185">Reference proteome</keyword>
<dbReference type="Proteomes" id="UP001227162">
    <property type="component" value="Unassembled WGS sequence"/>
</dbReference>
<accession>A0AAJ1U6Q9</accession>
<keyword evidence="2" id="KW-1003">Cell membrane</keyword>
<dbReference type="AlphaFoldDB" id="A0AAJ1U6Q9"/>
<dbReference type="EMBL" id="JANFFA010000003">
    <property type="protein sequence ID" value="MDQ2094615.1"/>
    <property type="molecule type" value="Genomic_DNA"/>
</dbReference>
<feature type="transmembrane region" description="Helical" evidence="6">
    <location>
        <begin position="424"/>
        <end position="450"/>
    </location>
</feature>
<dbReference type="RefSeq" id="WP_317626237.1">
    <property type="nucleotide sequence ID" value="NZ_JANFFA010000003.1"/>
</dbReference>
<evidence type="ECO:0000256" key="6">
    <source>
        <dbReference type="SAM" id="Phobius"/>
    </source>
</evidence>
<protein>
    <submittedName>
        <fullName evidence="9">FtsX-like permease family protein</fullName>
    </submittedName>
</protein>
<feature type="domain" description="ABC3 transporter permease C-terminal" evidence="7">
    <location>
        <begin position="262"/>
        <end position="375"/>
    </location>
</feature>
<proteinExistence type="predicted"/>
<evidence type="ECO:0000256" key="3">
    <source>
        <dbReference type="ARBA" id="ARBA00022692"/>
    </source>
</evidence>
<dbReference type="Pfam" id="PF12704">
    <property type="entry name" value="MacB_PCD"/>
    <property type="match status" value="1"/>
</dbReference>
<comment type="subcellular location">
    <subcellularLocation>
        <location evidence="1">Cell membrane</location>
        <topology evidence="1">Multi-pass membrane protein</topology>
    </subcellularLocation>
</comment>
<evidence type="ECO:0000259" key="8">
    <source>
        <dbReference type="Pfam" id="PF12704"/>
    </source>
</evidence>
<dbReference type="PANTHER" id="PTHR30287">
    <property type="entry name" value="MEMBRANE COMPONENT OF PREDICTED ABC SUPERFAMILY METABOLITE UPTAKE TRANSPORTER"/>
    <property type="match status" value="1"/>
</dbReference>
<reference evidence="9" key="1">
    <citation type="submission" date="2022-07" db="EMBL/GenBank/DDBJ databases">
        <authorList>
            <person name="Otstavnykh N."/>
            <person name="Isaeva M."/>
            <person name="Bystritskaya E."/>
        </authorList>
    </citation>
    <scope>NUCLEOTIDE SEQUENCE</scope>
    <source>
        <strain evidence="9">10Alg 79</strain>
    </source>
</reference>
<keyword evidence="3 6" id="KW-0812">Transmembrane</keyword>
<feature type="transmembrane region" description="Helical" evidence="6">
    <location>
        <begin position="798"/>
        <end position="823"/>
    </location>
</feature>
<evidence type="ECO:0000256" key="1">
    <source>
        <dbReference type="ARBA" id="ARBA00004651"/>
    </source>
</evidence>
<feature type="domain" description="ABC3 transporter permease C-terminal" evidence="7">
    <location>
        <begin position="719"/>
        <end position="827"/>
    </location>
</feature>
<evidence type="ECO:0000313" key="9">
    <source>
        <dbReference type="EMBL" id="MDQ2094615.1"/>
    </source>
</evidence>
<dbReference type="GO" id="GO:0005886">
    <property type="term" value="C:plasma membrane"/>
    <property type="evidence" value="ECO:0007669"/>
    <property type="project" value="UniProtKB-SubCell"/>
</dbReference>
<feature type="transmembrane region" description="Helical" evidence="6">
    <location>
        <begin position="400"/>
        <end position="418"/>
    </location>
</feature>
<comment type="caution">
    <text evidence="9">The sequence shown here is derived from an EMBL/GenBank/DDBJ whole genome shotgun (WGS) entry which is preliminary data.</text>
</comment>
<dbReference type="PANTHER" id="PTHR30287:SF1">
    <property type="entry name" value="INNER MEMBRANE PROTEIN"/>
    <property type="match status" value="1"/>
</dbReference>
<dbReference type="InterPro" id="IPR038766">
    <property type="entry name" value="Membrane_comp_ABC_pdt"/>
</dbReference>
<feature type="transmembrane region" description="Helical" evidence="6">
    <location>
        <begin position="304"/>
        <end position="337"/>
    </location>
</feature>
<keyword evidence="4 6" id="KW-1133">Transmembrane helix</keyword>
<name>A0AAJ1U6Q9_9RHOB</name>
<dbReference type="InterPro" id="IPR003838">
    <property type="entry name" value="ABC3_permease_C"/>
</dbReference>
<dbReference type="InterPro" id="IPR025857">
    <property type="entry name" value="MacB_PCD"/>
</dbReference>
<reference evidence="9" key="2">
    <citation type="submission" date="2023-04" db="EMBL/GenBank/DDBJ databases">
        <title>'Rhodoalgimonas zhirmunskyi' gen. nov., isolated from a red alga.</title>
        <authorList>
            <person name="Nedashkovskaya O.I."/>
            <person name="Otstavnykh N.Y."/>
            <person name="Bystritskaya E.P."/>
            <person name="Balabanova L.A."/>
            <person name="Isaeva M.P."/>
        </authorList>
    </citation>
    <scope>NUCLEOTIDE SEQUENCE</scope>
    <source>
        <strain evidence="9">10Alg 79</strain>
    </source>
</reference>
<evidence type="ECO:0000313" key="10">
    <source>
        <dbReference type="Proteomes" id="UP001227162"/>
    </source>
</evidence>
<evidence type="ECO:0000259" key="7">
    <source>
        <dbReference type="Pfam" id="PF02687"/>
    </source>
</evidence>
<feature type="transmembrane region" description="Helical" evidence="6">
    <location>
        <begin position="357"/>
        <end position="374"/>
    </location>
</feature>
<evidence type="ECO:0000256" key="5">
    <source>
        <dbReference type="ARBA" id="ARBA00023136"/>
    </source>
</evidence>
<sequence length="838" mass="87089">MSLPKAARIARRELRGGLRGFAIFLACLALGVAAIAGIGSVRAAIEQGLSAEGAALLGGDAQIELTYRFAKEDERAWMTQNASAMSEIADFRSMARAGDDTALTQVKAVDGAYPLLGRVVLDPPQPLADALATQDGLPGAVLAPLLADRLALSPGDQITIGGQPFRFAARLTREPDNTNAGFGLGPRSLVALSAVKDTPLLAPGTLYETKYRLTFPPETDLEAMKQAAETALPDSGLRWRDARNGAPGVRNFVERLSAFLILVGLSGLAVGGVGVSAAVRAYLAGKTDTIATLRTLGATNATIFATYALQIAAISAVGITIGLILGGGIPLLLAPLLQSLLPVPAVFSLYPRPLVEAALYGALTAALFTLWPLARTETIRAATLFRDAMGGARQLPRARYILATAGLLAALIGSAAWFSGSVMLTLWTAAGLLGALALLAVSAALIRMIAHRARPLSRGRPALRWALAAISGPRSEALPITLSLGLGLSVLAAVGQIDGNLRAAISRDLPSRAPSFFFVDVQKDQIDPFLSLLAGNPAVSETENAPMLRGVITRINDRPAEEVAGDHWVVRGDRGISYAAAKPENTKLTAGEWWPEDYTGPAQLSFAREEAEEIGLTVGDTVTVNILGRDITATITSLRDVDFSTAGMGFVMVMNEAAVAAAPHMFIATAYATPEAEAGLLRDVSNAFPNVTAIAVKDAISRVSEMLGAIAAATSWGAAATLLTGFLVLIGAAASGAPARAQEAAVLKTLGATRGRILRSFLLRAALLGLGAGVVALAAGIAGGWAVAHFLFDTRFEVIWPSGLAIIAGGILATLLASALFSARALSVRPARILRARE</sequence>
<keyword evidence="5 6" id="KW-0472">Membrane</keyword>
<feature type="transmembrane region" description="Helical" evidence="6">
    <location>
        <begin position="761"/>
        <end position="792"/>
    </location>
</feature>
<organism evidence="9 10">
    <name type="scientific">Rhodalgimonas zhirmunskyi</name>
    <dbReference type="NCBI Taxonomy" id="2964767"/>
    <lineage>
        <taxon>Bacteria</taxon>
        <taxon>Pseudomonadati</taxon>
        <taxon>Pseudomonadota</taxon>
        <taxon>Alphaproteobacteria</taxon>
        <taxon>Rhodobacterales</taxon>
        <taxon>Roseobacteraceae</taxon>
        <taxon>Rhodalgimonas</taxon>
    </lineage>
</organism>
<evidence type="ECO:0000256" key="4">
    <source>
        <dbReference type="ARBA" id="ARBA00022989"/>
    </source>
</evidence>
<dbReference type="Pfam" id="PF02687">
    <property type="entry name" value="FtsX"/>
    <property type="match status" value="2"/>
</dbReference>
<gene>
    <name evidence="9" type="ORF">NOI20_10885</name>
</gene>
<feature type="domain" description="MacB-like periplasmic core" evidence="8">
    <location>
        <begin position="22"/>
        <end position="229"/>
    </location>
</feature>
<evidence type="ECO:0000256" key="2">
    <source>
        <dbReference type="ARBA" id="ARBA00022475"/>
    </source>
</evidence>